<dbReference type="InterPro" id="IPR032782">
    <property type="entry name" value="KhpB_N"/>
</dbReference>
<evidence type="ECO:0000313" key="9">
    <source>
        <dbReference type="Proteomes" id="UP001589854"/>
    </source>
</evidence>
<evidence type="ECO:0000313" key="8">
    <source>
        <dbReference type="EMBL" id="MFC0273063.1"/>
    </source>
</evidence>
<comment type="domain">
    <text evidence="6">Has an N-terminal Jag-N domain and 2 RNA-binding domains (KH and R3H).</text>
</comment>
<comment type="subunit">
    <text evidence="6">Forms a complex with KhpA.</text>
</comment>
<dbReference type="InterPro" id="IPR015946">
    <property type="entry name" value="KH_dom-like_a/b"/>
</dbReference>
<proteinExistence type="inferred from homology"/>
<dbReference type="InterPro" id="IPR038247">
    <property type="entry name" value="Jag_N_dom_sf"/>
</dbReference>
<feature type="region of interest" description="Jag_N domain" evidence="6">
    <location>
        <begin position="5"/>
        <end position="55"/>
    </location>
</feature>
<dbReference type="SUPFAM" id="SSF54814">
    <property type="entry name" value="Prokaryotic type KH domain (KH-domain type II)"/>
    <property type="match status" value="1"/>
</dbReference>
<reference evidence="8 9" key="1">
    <citation type="submission" date="2024-09" db="EMBL/GenBank/DDBJ databases">
        <authorList>
            <person name="Sun Q."/>
            <person name="Mori K."/>
        </authorList>
    </citation>
    <scope>NUCLEOTIDE SEQUENCE [LARGE SCALE GENOMIC DNA]</scope>
    <source>
        <strain evidence="8 9">CCM 7228</strain>
    </source>
</reference>
<dbReference type="Pfam" id="PF14804">
    <property type="entry name" value="Jag_N"/>
    <property type="match status" value="1"/>
</dbReference>
<protein>
    <recommendedName>
        <fullName evidence="6">RNA-binding protein KhpB</fullName>
    </recommendedName>
    <alternativeName>
        <fullName evidence="6">RNA-binding protein EloR</fullName>
    </alternativeName>
</protein>
<keyword evidence="1 6" id="KW-0963">Cytoplasm</keyword>
<dbReference type="Proteomes" id="UP001589854">
    <property type="component" value="Unassembled WGS sequence"/>
</dbReference>
<dbReference type="EMBL" id="JBHLVO010000016">
    <property type="protein sequence ID" value="MFC0273063.1"/>
    <property type="molecule type" value="Genomic_DNA"/>
</dbReference>
<keyword evidence="2 6" id="KW-0694">RNA-binding</keyword>
<dbReference type="SMART" id="SM01245">
    <property type="entry name" value="Jag_N"/>
    <property type="match status" value="1"/>
</dbReference>
<feature type="domain" description="R3H" evidence="7">
    <location>
        <begin position="140"/>
        <end position="205"/>
    </location>
</feature>
<dbReference type="SMART" id="SM00393">
    <property type="entry name" value="R3H"/>
    <property type="match status" value="1"/>
</dbReference>
<dbReference type="Pfam" id="PF13083">
    <property type="entry name" value="KH_KhpA-B"/>
    <property type="match status" value="1"/>
</dbReference>
<dbReference type="NCBIfam" id="NF041568">
    <property type="entry name" value="Jag_EloR"/>
    <property type="match status" value="1"/>
</dbReference>
<accession>A0ABV6GHA1</accession>
<evidence type="ECO:0000259" key="7">
    <source>
        <dbReference type="PROSITE" id="PS51061"/>
    </source>
</evidence>
<evidence type="ECO:0000256" key="2">
    <source>
        <dbReference type="ARBA" id="ARBA00022884"/>
    </source>
</evidence>
<dbReference type="InterPro" id="IPR001374">
    <property type="entry name" value="R3H_dom"/>
</dbReference>
<keyword evidence="5 6" id="KW-0961">Cell wall biogenesis/degradation</keyword>
<organism evidence="8 9">
    <name type="scientific">Metabacillus herbersteinensis</name>
    <dbReference type="NCBI Taxonomy" id="283816"/>
    <lineage>
        <taxon>Bacteria</taxon>
        <taxon>Bacillati</taxon>
        <taxon>Bacillota</taxon>
        <taxon>Bacilli</taxon>
        <taxon>Bacillales</taxon>
        <taxon>Bacillaceae</taxon>
        <taxon>Metabacillus</taxon>
    </lineage>
</organism>
<evidence type="ECO:0000256" key="1">
    <source>
        <dbReference type="ARBA" id="ARBA00022490"/>
    </source>
</evidence>
<evidence type="ECO:0000256" key="6">
    <source>
        <dbReference type="HAMAP-Rule" id="MF_00867"/>
    </source>
</evidence>
<dbReference type="SUPFAM" id="SSF82708">
    <property type="entry name" value="R3H domain"/>
    <property type="match status" value="1"/>
</dbReference>
<dbReference type="InterPro" id="IPR038008">
    <property type="entry name" value="Jag_KH"/>
</dbReference>
<comment type="similarity">
    <text evidence="6">Belongs to the KhpB RNA-binding protein family.</text>
</comment>
<comment type="function">
    <text evidence="6">A probable RNA chaperone. Forms a complex with KhpA which binds to cellular RNA and controls its expression. Plays a role in peptidoglycan (PG) homeostasis and cell length regulation.</text>
</comment>
<dbReference type="PANTHER" id="PTHR35800:SF1">
    <property type="entry name" value="RNA-BINDING PROTEIN KHPB"/>
    <property type="match status" value="1"/>
</dbReference>
<sequence length="205" mass="22968">MRELTAAGHSVEEAVQAALTDLNVRKDEVDISIIDEGKKGFFGIFGKKPAIVKVSVIANPIEEARKFLADVIEKMKVIATITVEQESKSATFNIEGEKIALLIGKRGQTLNSLQYLTQLVANRYATHYLQINVDAENYRERRKTTLSQLAQRLAHQAIRTSGEVSLEPMPSYERKIIHAELTKIRGIKTYSVGEEPNRHIVITPK</sequence>
<dbReference type="RefSeq" id="WP_378935996.1">
    <property type="nucleotide sequence ID" value="NZ_JBHLVO010000016.1"/>
</dbReference>
<evidence type="ECO:0000256" key="3">
    <source>
        <dbReference type="ARBA" id="ARBA00022960"/>
    </source>
</evidence>
<comment type="subcellular location">
    <subcellularLocation>
        <location evidence="6">Cytoplasm</location>
    </subcellularLocation>
</comment>
<dbReference type="Gene3D" id="3.30.1370.50">
    <property type="entry name" value="R3H-like domain"/>
    <property type="match status" value="1"/>
</dbReference>
<name>A0ABV6GHA1_9BACI</name>
<keyword evidence="9" id="KW-1185">Reference proteome</keyword>
<dbReference type="Pfam" id="PF01424">
    <property type="entry name" value="R3H"/>
    <property type="match status" value="1"/>
</dbReference>
<evidence type="ECO:0000256" key="5">
    <source>
        <dbReference type="ARBA" id="ARBA00023316"/>
    </source>
</evidence>
<dbReference type="Gene3D" id="3.30.300.20">
    <property type="match status" value="1"/>
</dbReference>
<keyword evidence="3 6" id="KW-0133">Cell shape</keyword>
<dbReference type="InterPro" id="IPR036867">
    <property type="entry name" value="R3H_dom_sf"/>
</dbReference>
<comment type="caution">
    <text evidence="8">The sequence shown here is derived from an EMBL/GenBank/DDBJ whole genome shotgun (WGS) entry which is preliminary data.</text>
</comment>
<dbReference type="PANTHER" id="PTHR35800">
    <property type="entry name" value="PROTEIN JAG"/>
    <property type="match status" value="1"/>
</dbReference>
<dbReference type="PROSITE" id="PS51061">
    <property type="entry name" value="R3H"/>
    <property type="match status" value="1"/>
</dbReference>
<evidence type="ECO:0000256" key="4">
    <source>
        <dbReference type="ARBA" id="ARBA00023186"/>
    </source>
</evidence>
<dbReference type="InterPro" id="IPR034079">
    <property type="entry name" value="R3H_KhpB"/>
</dbReference>
<dbReference type="CDD" id="cd02414">
    <property type="entry name" value="KH-II_Jag"/>
    <property type="match status" value="1"/>
</dbReference>
<dbReference type="HAMAP" id="MF_00867">
    <property type="entry name" value="KhpB"/>
    <property type="match status" value="1"/>
</dbReference>
<dbReference type="InterPro" id="IPR039247">
    <property type="entry name" value="KhpB"/>
</dbReference>
<gene>
    <name evidence="8" type="primary">jag</name>
    <name evidence="6" type="synonym">eloR</name>
    <name evidence="6" type="synonym">khpB</name>
    <name evidence="8" type="ORF">ACFFIX_16685</name>
</gene>
<keyword evidence="4 6" id="KW-0143">Chaperone</keyword>
<dbReference type="InterPro" id="IPR009019">
    <property type="entry name" value="KH_sf_prok-type"/>
</dbReference>
<dbReference type="CDD" id="cd02644">
    <property type="entry name" value="R3H_jag"/>
    <property type="match status" value="1"/>
</dbReference>
<dbReference type="Gene3D" id="3.30.30.80">
    <property type="entry name" value="probable RNA-binding protein from clostridium symbiosum atcc 14940"/>
    <property type="match status" value="1"/>
</dbReference>